<keyword evidence="3" id="KW-0812">Transmembrane</keyword>
<keyword evidence="1" id="KW-0902">Two-component regulatory system</keyword>
<evidence type="ECO:0000256" key="2">
    <source>
        <dbReference type="PROSITE-ProRule" id="PRU00110"/>
    </source>
</evidence>
<dbReference type="InterPro" id="IPR036641">
    <property type="entry name" value="HPT_dom_sf"/>
</dbReference>
<feature type="transmembrane region" description="Helical" evidence="3">
    <location>
        <begin position="229"/>
        <end position="249"/>
    </location>
</feature>
<evidence type="ECO:0000259" key="4">
    <source>
        <dbReference type="PROSITE" id="PS50894"/>
    </source>
</evidence>
<evidence type="ECO:0000313" key="5">
    <source>
        <dbReference type="EMBL" id="CAH0539231.1"/>
    </source>
</evidence>
<dbReference type="RefSeq" id="WP_237361317.1">
    <property type="nucleotide sequence ID" value="NZ_CAKLDM010000002.1"/>
</dbReference>
<dbReference type="EMBL" id="CAKLDM010000002">
    <property type="protein sequence ID" value="CAH0539231.1"/>
    <property type="molecule type" value="Genomic_DNA"/>
</dbReference>
<name>A0ABM9A3F1_9VIBR</name>
<dbReference type="SUPFAM" id="SSF47226">
    <property type="entry name" value="Histidine-containing phosphotransfer domain, HPT domain"/>
    <property type="match status" value="1"/>
</dbReference>
<feature type="transmembrane region" description="Helical" evidence="3">
    <location>
        <begin position="12"/>
        <end position="31"/>
    </location>
</feature>
<comment type="caution">
    <text evidence="5">The sequence shown here is derived from an EMBL/GenBank/DDBJ whole genome shotgun (WGS) entry which is preliminary data.</text>
</comment>
<feature type="modified residue" description="Phosphohistidine" evidence="2">
    <location>
        <position position="369"/>
    </location>
</feature>
<dbReference type="Proteomes" id="UP000838748">
    <property type="component" value="Unassembled WGS sequence"/>
</dbReference>
<dbReference type="InterPro" id="IPR008207">
    <property type="entry name" value="Sig_transdc_His_kin_Hpt_dom"/>
</dbReference>
<evidence type="ECO:0000256" key="1">
    <source>
        <dbReference type="ARBA" id="ARBA00023012"/>
    </source>
</evidence>
<gene>
    <name evidence="5" type="ORF">VMF7928_02000</name>
</gene>
<reference evidence="5" key="1">
    <citation type="submission" date="2021-11" db="EMBL/GenBank/DDBJ databases">
        <authorList>
            <person name="Rodrigo-Torres L."/>
            <person name="Arahal R. D."/>
            <person name="Lucena T."/>
        </authorList>
    </citation>
    <scope>NUCLEOTIDE SEQUENCE</scope>
    <source>
        <strain evidence="5">CECT 7928</strain>
    </source>
</reference>
<keyword evidence="2" id="KW-0597">Phosphoprotein</keyword>
<dbReference type="Gene3D" id="1.20.120.160">
    <property type="entry name" value="HPT domain"/>
    <property type="match status" value="1"/>
</dbReference>
<accession>A0ABM9A3F1</accession>
<dbReference type="Pfam" id="PF01627">
    <property type="entry name" value="Hpt"/>
    <property type="match status" value="1"/>
</dbReference>
<keyword evidence="6" id="KW-1185">Reference proteome</keyword>
<evidence type="ECO:0000256" key="3">
    <source>
        <dbReference type="SAM" id="Phobius"/>
    </source>
</evidence>
<sequence>MVKGYKKIRWAWVVAIVWALVIVAISVNYRANVSSMQMLERMAKNVDELQSILVYDAPFRTNQLDKISVIIQRIYIMRIKLETELSNGFVNPDINQALYTIDRYIEHIRSYVRSETDVVTLVNRLRDTREKYVSQEQLQTVYFQLSSYVLEALYSDSNGSPDVYRALDKVFLLSQSLPAEQGKELQQVLGQISTVLGSYAQSNYLVEKLLNNSIQDQIFVLEEEYHHYLSMYIIIIVAFSGFCIFALSFSRGRKPTPKAVETTTDIPQALATTGPEISQPSPVVRTAAEVAQPPENTRSAAAVESVELNTEEVSNNSAIDFEKLTDSLGGDRDSVALLLNVFIEDHKEDVQLLKTFIGSDHDKALRKAHSLKGVAANIGANDLRETAYQIEKSLKDNEPVTSQMLQELSVRLDRAVGAATGYIKENE</sequence>
<organism evidence="5 6">
    <name type="scientific">Vibrio marisflavi CECT 7928</name>
    <dbReference type="NCBI Taxonomy" id="634439"/>
    <lineage>
        <taxon>Bacteria</taxon>
        <taxon>Pseudomonadati</taxon>
        <taxon>Pseudomonadota</taxon>
        <taxon>Gammaproteobacteria</taxon>
        <taxon>Vibrionales</taxon>
        <taxon>Vibrionaceae</taxon>
        <taxon>Vibrio</taxon>
    </lineage>
</organism>
<keyword evidence="3" id="KW-0472">Membrane</keyword>
<evidence type="ECO:0000313" key="6">
    <source>
        <dbReference type="Proteomes" id="UP000838748"/>
    </source>
</evidence>
<keyword evidence="3" id="KW-1133">Transmembrane helix</keyword>
<dbReference type="PROSITE" id="PS50894">
    <property type="entry name" value="HPT"/>
    <property type="match status" value="1"/>
</dbReference>
<feature type="domain" description="HPt" evidence="4">
    <location>
        <begin position="330"/>
        <end position="422"/>
    </location>
</feature>
<dbReference type="CDD" id="cd00088">
    <property type="entry name" value="HPT"/>
    <property type="match status" value="1"/>
</dbReference>
<proteinExistence type="predicted"/>
<protein>
    <recommendedName>
        <fullName evidence="4">HPt domain-containing protein</fullName>
    </recommendedName>
</protein>